<dbReference type="EMBL" id="CP037900">
    <property type="protein sequence ID" value="QBP10128.1"/>
    <property type="molecule type" value="Genomic_DNA"/>
</dbReference>
<evidence type="ECO:0000313" key="2">
    <source>
        <dbReference type="Proteomes" id="UP000253772"/>
    </source>
</evidence>
<organism evidence="1 2">
    <name type="scientific">Cupriavidus metallidurans</name>
    <dbReference type="NCBI Taxonomy" id="119219"/>
    <lineage>
        <taxon>Bacteria</taxon>
        <taxon>Pseudomonadati</taxon>
        <taxon>Pseudomonadota</taxon>
        <taxon>Betaproteobacteria</taxon>
        <taxon>Burkholderiales</taxon>
        <taxon>Burkholderiaceae</taxon>
        <taxon>Cupriavidus</taxon>
    </lineage>
</organism>
<dbReference type="Proteomes" id="UP000253772">
    <property type="component" value="Chromosome c1"/>
</dbReference>
<accession>A0A482IMW1</accession>
<sequence length="233" mass="24696">MKTSEVAVEGDVGQVVAGNVIHEGANARSHLSNVITINNGEPLAPIRTITELQRKRISAKVKEVMQVAGIKQQLEVYSVVLTDFGIEKILDLPRDQFKGVMAMLDSWIAEERSTPAAPNDAAMPTVNASDNVQCAGCAAVARGLGRTHTGMRLMTLGVVGAIGAAGYAVYAKPLPAVESDIPLACHHDGKVYSVGGVMRMPDNAVYECANSVPAELWGQWIPARNPGGAGKRR</sequence>
<dbReference type="AlphaFoldDB" id="A0A482IMW1"/>
<gene>
    <name evidence="1" type="ORF">DDF84_010350</name>
</gene>
<dbReference type="OrthoDB" id="8943144at2"/>
<reference evidence="1 2" key="1">
    <citation type="submission" date="2019-03" db="EMBL/GenBank/DDBJ databases">
        <title>Comparative insights into the high quality Complete genome sequence of highly metal resistant Cupriavidus metallidurans strain BS1 isolated from a gold-copper mine.</title>
        <authorList>
            <person name="Mazhar H.S."/>
            <person name="Rensing C."/>
        </authorList>
    </citation>
    <scope>NUCLEOTIDE SEQUENCE [LARGE SCALE GENOMIC DNA]</scope>
    <source>
        <strain evidence="1 2">BS1</strain>
    </source>
</reference>
<dbReference type="RefSeq" id="WP_111733463.1">
    <property type="nucleotide sequence ID" value="NZ_CP037900.1"/>
</dbReference>
<name>A0A482IMW1_9BURK</name>
<protein>
    <submittedName>
        <fullName evidence="1">Uncharacterized protein</fullName>
    </submittedName>
</protein>
<proteinExistence type="predicted"/>
<evidence type="ECO:0000313" key="1">
    <source>
        <dbReference type="EMBL" id="QBP10128.1"/>
    </source>
</evidence>